<proteinExistence type="predicted"/>
<evidence type="ECO:0000313" key="2">
    <source>
        <dbReference type="EMBL" id="CDI84529.1"/>
    </source>
</evidence>
<accession>U6H1E1</accession>
<name>U6H1E1_9EIME</name>
<gene>
    <name evidence="2" type="ORF">EPH_0012450</name>
</gene>
<reference evidence="2" key="1">
    <citation type="submission" date="2013-10" db="EMBL/GenBank/DDBJ databases">
        <title>Genomic analysis of the causative agents of coccidiosis in chickens.</title>
        <authorList>
            <person name="Reid A.J."/>
            <person name="Blake D."/>
            <person name="Billington K."/>
            <person name="Browne H."/>
            <person name="Dunn M."/>
            <person name="Hung S."/>
            <person name="Kawahara F."/>
            <person name="Miranda-Saavedra D."/>
            <person name="Mourier T."/>
            <person name="Nagra H."/>
            <person name="Otto T.D."/>
            <person name="Rawlings N."/>
            <person name="Sanchez A."/>
            <person name="Sanders M."/>
            <person name="Subramaniam C."/>
            <person name="Tay Y."/>
            <person name="Dear P."/>
            <person name="Doerig C."/>
            <person name="Gruber A."/>
            <person name="Parkinson J."/>
            <person name="Shirley M."/>
            <person name="Wan K.L."/>
            <person name="Berriman M."/>
            <person name="Tomley F."/>
            <person name="Pain A."/>
        </authorList>
    </citation>
    <scope>NUCLEOTIDE SEQUENCE [LARGE SCALE GENOMIC DNA]</scope>
    <source>
        <strain evidence="2">Houghton</strain>
    </source>
</reference>
<feature type="region of interest" description="Disordered" evidence="1">
    <location>
        <begin position="64"/>
        <end position="90"/>
    </location>
</feature>
<dbReference type="Proteomes" id="UP000018201">
    <property type="component" value="Unassembled WGS sequence"/>
</dbReference>
<sequence>MNKKLADQRKRQATVARQLPPTAMTKIPTHVLLLEECFLLPLWSAMANLQLSCQARENDLAHAAGGGVERGRPDGALTRPACDQSQNRGGRVMLPRVGSGAWAAARETAATEVEVGRLGKAPPGGTEAGEALLTEVTPDPLEARLAREARPRAEEAAAGSGGEDNAEPAIRGVVDCNAPCFPFLSAAGAAADVLGDVETRADPVAPAPFLDAWQGGFSGPKAPGERLGLPR</sequence>
<dbReference type="EMBL" id="HG692771">
    <property type="protein sequence ID" value="CDI84529.1"/>
    <property type="molecule type" value="Genomic_DNA"/>
</dbReference>
<organism evidence="2 3">
    <name type="scientific">Eimeria praecox</name>
    <dbReference type="NCBI Taxonomy" id="51316"/>
    <lineage>
        <taxon>Eukaryota</taxon>
        <taxon>Sar</taxon>
        <taxon>Alveolata</taxon>
        <taxon>Apicomplexa</taxon>
        <taxon>Conoidasida</taxon>
        <taxon>Coccidia</taxon>
        <taxon>Eucoccidiorida</taxon>
        <taxon>Eimeriorina</taxon>
        <taxon>Eimeriidae</taxon>
        <taxon>Eimeria</taxon>
    </lineage>
</organism>
<dbReference type="AlphaFoldDB" id="U6H1E1"/>
<evidence type="ECO:0000313" key="3">
    <source>
        <dbReference type="Proteomes" id="UP000018201"/>
    </source>
</evidence>
<protein>
    <submittedName>
        <fullName evidence="2">Uncharacterized protein</fullName>
    </submittedName>
</protein>
<dbReference type="VEuPathDB" id="ToxoDB:EPH_0012450"/>
<evidence type="ECO:0000256" key="1">
    <source>
        <dbReference type="SAM" id="MobiDB-lite"/>
    </source>
</evidence>
<keyword evidence="3" id="KW-1185">Reference proteome</keyword>
<reference evidence="2" key="2">
    <citation type="submission" date="2013-10" db="EMBL/GenBank/DDBJ databases">
        <authorList>
            <person name="Aslett M."/>
        </authorList>
    </citation>
    <scope>NUCLEOTIDE SEQUENCE [LARGE SCALE GENOMIC DNA]</scope>
    <source>
        <strain evidence="2">Houghton</strain>
    </source>
</reference>